<dbReference type="STRING" id="469383.Cwoe_0022"/>
<evidence type="ECO:0000313" key="10">
    <source>
        <dbReference type="EMBL" id="ADB48458.1"/>
    </source>
</evidence>
<dbReference type="AlphaFoldDB" id="D3EYR3"/>
<dbReference type="Pfam" id="PF22638">
    <property type="entry name" value="FlgK_D1"/>
    <property type="match status" value="1"/>
</dbReference>
<dbReference type="SUPFAM" id="SSF64518">
    <property type="entry name" value="Phase 1 flagellin"/>
    <property type="match status" value="1"/>
</dbReference>
<dbReference type="GO" id="GO:0044780">
    <property type="term" value="P:bacterial-type flagellum assembly"/>
    <property type="evidence" value="ECO:0007669"/>
    <property type="project" value="InterPro"/>
</dbReference>
<comment type="subcellular location">
    <subcellularLocation>
        <location evidence="1">Bacterial flagellum</location>
    </subcellularLocation>
    <subcellularLocation>
        <location evidence="2">Secreted</location>
    </subcellularLocation>
</comment>
<dbReference type="PANTHER" id="PTHR30033">
    <property type="entry name" value="FLAGELLAR HOOK-ASSOCIATED PROTEIN 1"/>
    <property type="match status" value="1"/>
</dbReference>
<feature type="domain" description="Flagellar basal-body/hook protein C-terminal" evidence="8">
    <location>
        <begin position="400"/>
        <end position="436"/>
    </location>
</feature>
<protein>
    <recommendedName>
        <fullName evidence="4">Flagellar hook-associated protein 1</fullName>
    </recommendedName>
</protein>
<dbReference type="InterPro" id="IPR010930">
    <property type="entry name" value="Flg_bb/hook_C_dom"/>
</dbReference>
<dbReference type="GO" id="GO:0005198">
    <property type="term" value="F:structural molecule activity"/>
    <property type="evidence" value="ECO:0007669"/>
    <property type="project" value="InterPro"/>
</dbReference>
<evidence type="ECO:0000313" key="11">
    <source>
        <dbReference type="Proteomes" id="UP000008229"/>
    </source>
</evidence>
<evidence type="ECO:0000256" key="1">
    <source>
        <dbReference type="ARBA" id="ARBA00004365"/>
    </source>
</evidence>
<dbReference type="InterPro" id="IPR053927">
    <property type="entry name" value="FlgK_helical"/>
</dbReference>
<dbReference type="EMBL" id="CP001854">
    <property type="protein sequence ID" value="ADB48458.1"/>
    <property type="molecule type" value="Genomic_DNA"/>
</dbReference>
<feature type="domain" description="Flagellar basal body rod protein N-terminal" evidence="7">
    <location>
        <begin position="9"/>
        <end position="38"/>
    </location>
</feature>
<dbReference type="PANTHER" id="PTHR30033:SF1">
    <property type="entry name" value="FLAGELLAR HOOK-ASSOCIATED PROTEIN 1"/>
    <property type="match status" value="1"/>
</dbReference>
<evidence type="ECO:0000256" key="4">
    <source>
        <dbReference type="ARBA" id="ARBA00016244"/>
    </source>
</evidence>
<dbReference type="GO" id="GO:0009424">
    <property type="term" value="C:bacterial-type flagellum hook"/>
    <property type="evidence" value="ECO:0007669"/>
    <property type="project" value="InterPro"/>
</dbReference>
<organism evidence="10 11">
    <name type="scientific">Conexibacter woesei (strain DSM 14684 / CCUG 47730 / CIP 108061 / JCM 11494 / NBRC 100937 / ID131577)</name>
    <dbReference type="NCBI Taxonomy" id="469383"/>
    <lineage>
        <taxon>Bacteria</taxon>
        <taxon>Bacillati</taxon>
        <taxon>Actinomycetota</taxon>
        <taxon>Thermoleophilia</taxon>
        <taxon>Solirubrobacterales</taxon>
        <taxon>Conexibacteraceae</taxon>
        <taxon>Conexibacter</taxon>
    </lineage>
</organism>
<feature type="domain" description="Flagellar hook-associated protein FlgK helical" evidence="9">
    <location>
        <begin position="104"/>
        <end position="254"/>
    </location>
</feature>
<dbReference type="Proteomes" id="UP000008229">
    <property type="component" value="Chromosome"/>
</dbReference>
<dbReference type="Pfam" id="PF00460">
    <property type="entry name" value="Flg_bb_rod"/>
    <property type="match status" value="1"/>
</dbReference>
<keyword evidence="6" id="KW-0975">Bacterial flagellum</keyword>
<comment type="similarity">
    <text evidence="3">Belongs to the flagella basal body rod proteins family.</text>
</comment>
<dbReference type="HOGENOM" id="CLU_012762_1_1_11"/>
<name>D3EYR3_CONWI</name>
<evidence type="ECO:0000259" key="7">
    <source>
        <dbReference type="Pfam" id="PF00460"/>
    </source>
</evidence>
<keyword evidence="11" id="KW-1185">Reference proteome</keyword>
<evidence type="ECO:0000256" key="5">
    <source>
        <dbReference type="ARBA" id="ARBA00022525"/>
    </source>
</evidence>
<dbReference type="Pfam" id="PF06429">
    <property type="entry name" value="Flg_bbr_C"/>
    <property type="match status" value="1"/>
</dbReference>
<evidence type="ECO:0000259" key="8">
    <source>
        <dbReference type="Pfam" id="PF06429"/>
    </source>
</evidence>
<evidence type="ECO:0000256" key="6">
    <source>
        <dbReference type="ARBA" id="ARBA00023143"/>
    </source>
</evidence>
<dbReference type="eggNOG" id="COG1256">
    <property type="taxonomic scope" value="Bacteria"/>
</dbReference>
<evidence type="ECO:0000259" key="9">
    <source>
        <dbReference type="Pfam" id="PF22638"/>
    </source>
</evidence>
<evidence type="ECO:0000256" key="3">
    <source>
        <dbReference type="ARBA" id="ARBA00009677"/>
    </source>
</evidence>
<accession>D3EYR3</accession>
<proteinExistence type="inferred from homology"/>
<reference evidence="10 11" key="1">
    <citation type="journal article" date="2010" name="Stand. Genomic Sci.">
        <title>Complete genome sequence of Conexibacter woesei type strain (ID131577).</title>
        <authorList>
            <person name="Pukall R."/>
            <person name="Lapidus A."/>
            <person name="Glavina Del Rio T."/>
            <person name="Copeland A."/>
            <person name="Tice H."/>
            <person name="Cheng J.-F."/>
            <person name="Lucas S."/>
            <person name="Chen F."/>
            <person name="Nolan M."/>
            <person name="Bruce D."/>
            <person name="Goodwin L."/>
            <person name="Pitluck S."/>
            <person name="Mavromatis K."/>
            <person name="Ivanova N."/>
            <person name="Ovchinnikova G."/>
            <person name="Pati A."/>
            <person name="Chen A."/>
            <person name="Palaniappan K."/>
            <person name="Land M."/>
            <person name="Hauser L."/>
            <person name="Chang Y.-J."/>
            <person name="Jeffries C.D."/>
            <person name="Chain P."/>
            <person name="Meincke L."/>
            <person name="Sims D."/>
            <person name="Brettin T."/>
            <person name="Detter J.C."/>
            <person name="Rohde M."/>
            <person name="Goeker M."/>
            <person name="Bristow J."/>
            <person name="Eisen J.A."/>
            <person name="Markowitz V."/>
            <person name="Kyrpides N.C."/>
            <person name="Klenk H.-P."/>
            <person name="Hugenholtz P."/>
        </authorList>
    </citation>
    <scope>NUCLEOTIDE SEQUENCE [LARGE SCALE GENOMIC DNA]</scope>
    <source>
        <strain evidence="11">DSM 14684 / CIP 108061 / JCM 11494 / NBRC 100937 / ID131577</strain>
    </source>
</reference>
<keyword evidence="5" id="KW-0964">Secreted</keyword>
<dbReference type="InterPro" id="IPR001444">
    <property type="entry name" value="Flag_bb_rod_N"/>
</dbReference>
<reference evidence="11" key="2">
    <citation type="submission" date="2010-01" db="EMBL/GenBank/DDBJ databases">
        <title>The complete genome of Conexibacter woesei DSM 14684.</title>
        <authorList>
            <consortium name="US DOE Joint Genome Institute (JGI-PGF)"/>
            <person name="Lucas S."/>
            <person name="Copeland A."/>
            <person name="Lapidus A."/>
            <person name="Glavina del Rio T."/>
            <person name="Dalin E."/>
            <person name="Tice H."/>
            <person name="Bruce D."/>
            <person name="Goodwin L."/>
            <person name="Pitluck S."/>
            <person name="Kyrpides N."/>
            <person name="Mavromatis K."/>
            <person name="Ivanova N."/>
            <person name="Mikhailova N."/>
            <person name="Chertkov O."/>
            <person name="Brettin T."/>
            <person name="Detter J.C."/>
            <person name="Han C."/>
            <person name="Larimer F."/>
            <person name="Land M."/>
            <person name="Hauser L."/>
            <person name="Markowitz V."/>
            <person name="Cheng J.-F."/>
            <person name="Hugenholtz P."/>
            <person name="Woyke T."/>
            <person name="Wu D."/>
            <person name="Pukall R."/>
            <person name="Steenblock K."/>
            <person name="Schneider S."/>
            <person name="Klenk H.-P."/>
            <person name="Eisen J.A."/>
        </authorList>
    </citation>
    <scope>NUCLEOTIDE SEQUENCE [LARGE SCALE GENOMIC DNA]</scope>
    <source>
        <strain evidence="11">DSM 14684 / CIP 108061 / JCM 11494 / NBRC 100937 / ID131577</strain>
    </source>
</reference>
<keyword evidence="10" id="KW-0966">Cell projection</keyword>
<dbReference type="RefSeq" id="WP_012931511.1">
    <property type="nucleotide sequence ID" value="NC_013739.1"/>
</dbReference>
<keyword evidence="10" id="KW-0282">Flagellum</keyword>
<dbReference type="KEGG" id="cwo:Cwoe_0022"/>
<sequence>MPISSFMGLQTSLRGLIAHQQALNTTGHNVANANTPGFSRQEAIFGAMSALRLPTNSGTTGLGAQLGTGVDVLGIRRIRDSFLDLQFRGTNMQLGDASARTQSLEQVELSFGEPSSSGINALLGRFWDAWSALASAPEEGSAARTAVIEMANTLAGAFQTVHAQLTRVAAQAQGKYDEITGPAGDVDIWAQELAQLNRTIAHAVTVGQVPNDLMDRRDLLIDRLSELSQVSVTDVGDGSVRVEFGGVTLVDPAAAGGYTWPQTLTSRDGKLGALRDLASPTGPALSFRDRLDTVAADLVARVNALHRAPGGVDFFAPAGTTADRISVVATAATVVAGSTADRGRNDVANAIAQLRNGSINRTYSALVSEVGSVVRRASSAEAIQQSLVDNIDDRRQSVQGVSPDEEMTNMIRFQRGYQASARTMSTLDEMLDTLINRTGRVGL</sequence>
<gene>
    <name evidence="10" type="ordered locus">Cwoe_0022</name>
</gene>
<keyword evidence="10" id="KW-0969">Cilium</keyword>
<evidence type="ECO:0000256" key="2">
    <source>
        <dbReference type="ARBA" id="ARBA00004613"/>
    </source>
</evidence>
<dbReference type="eggNOG" id="COG4786">
    <property type="taxonomic scope" value="Bacteria"/>
</dbReference>
<dbReference type="OrthoDB" id="9802553at2"/>
<dbReference type="NCBIfam" id="TIGR02492">
    <property type="entry name" value="flgK_ends"/>
    <property type="match status" value="1"/>
</dbReference>
<dbReference type="GO" id="GO:0005576">
    <property type="term" value="C:extracellular region"/>
    <property type="evidence" value="ECO:0007669"/>
    <property type="project" value="UniProtKB-SubCell"/>
</dbReference>
<dbReference type="InterPro" id="IPR002371">
    <property type="entry name" value="FlgK"/>
</dbReference>